<dbReference type="PROSITE" id="PS50110">
    <property type="entry name" value="RESPONSE_REGULATORY"/>
    <property type="match status" value="2"/>
</dbReference>
<comment type="subcellular location">
    <subcellularLocation>
        <location evidence="2">Cell inner membrane</location>
    </subcellularLocation>
</comment>
<dbReference type="GO" id="GO:0052621">
    <property type="term" value="F:diguanylate cyclase activity"/>
    <property type="evidence" value="ECO:0007669"/>
    <property type="project" value="UniProtKB-EC"/>
</dbReference>
<comment type="catalytic activity">
    <reaction evidence="4">
        <text>2 GTP = 3',3'-c-di-GMP + 2 diphosphate</text>
        <dbReference type="Rhea" id="RHEA:24898"/>
        <dbReference type="ChEBI" id="CHEBI:33019"/>
        <dbReference type="ChEBI" id="CHEBI:37565"/>
        <dbReference type="ChEBI" id="CHEBI:58805"/>
        <dbReference type="EC" id="2.7.7.65"/>
    </reaction>
</comment>
<dbReference type="PROSITE" id="PS50887">
    <property type="entry name" value="GGDEF"/>
    <property type="match status" value="1"/>
</dbReference>
<keyword evidence="5" id="KW-0597">Phosphoprotein</keyword>
<organism evidence="8 9">
    <name type="scientific">Pseudomonas syringae</name>
    <dbReference type="NCBI Taxonomy" id="317"/>
    <lineage>
        <taxon>Bacteria</taxon>
        <taxon>Pseudomonadati</taxon>
        <taxon>Pseudomonadota</taxon>
        <taxon>Gammaproteobacteria</taxon>
        <taxon>Pseudomonadales</taxon>
        <taxon>Pseudomonadaceae</taxon>
        <taxon>Pseudomonas</taxon>
    </lineage>
</organism>
<dbReference type="InterPro" id="IPR001789">
    <property type="entry name" value="Sig_transdc_resp-reg_receiver"/>
</dbReference>
<dbReference type="CDD" id="cd01949">
    <property type="entry name" value="GGDEF"/>
    <property type="match status" value="1"/>
</dbReference>
<dbReference type="PANTHER" id="PTHR45138:SF9">
    <property type="entry name" value="DIGUANYLATE CYCLASE DGCM-RELATED"/>
    <property type="match status" value="1"/>
</dbReference>
<feature type="modified residue" description="4-aspartylphosphate" evidence="5">
    <location>
        <position position="173"/>
    </location>
</feature>
<dbReference type="AlphaFoldDB" id="A0A1C7Z8Z6"/>
<dbReference type="Proteomes" id="UP000093104">
    <property type="component" value="Unassembled WGS sequence"/>
</dbReference>
<sequence>MTELEDPSRDRLKHHFAQRVIHQARQILEAWQRLQQSEWSTDDLAELKVANERLMRFAERFEQVEHVELARAISLTLDGVEANRGRLSSDLITDLNRVMQRLSRTGLRHGDRFEQTSLPPLRKPIYIALQDFERAERLAKQLEFFGLFAQPLGDLSTFHEAMAERHPAAIVIDVDFGGPGDGLKLAAQVQEGLEQKLPLLFFSHQETDTPTRLAAVRAGGEEFLTGTLEASSLLEKIEILTCVAQYEPYKVLIIDDSRAQATHTERLLNSAGIVTRTLLDPIQAMAELADFQPDLIILDMYMPGCTGVELAKVIRHNDRYVSVPIIYLSAEDDLDKQLDAMSEGGDDFLTKPIKPRHLITTVRNRAARARNLKARMVRDSLTGLYNHTHILQLLEDCSFRARRENQQLCFAMLDIDHFKKVNDSHGHPMGDRVIKSLALFLKQRLRKTDYIGRYGGEEFAIVMPDTSIQNAHKVLDEIRRRFAEIHYPAQPVDLFCTFSAGVVALRDTDDSLMLASRADEALYRAKDAGRNHVNSEHDEPFLVSSTEQA</sequence>
<dbReference type="OrthoDB" id="9812260at2"/>
<evidence type="ECO:0000256" key="1">
    <source>
        <dbReference type="ARBA" id="ARBA00001946"/>
    </source>
</evidence>
<evidence type="ECO:0000256" key="2">
    <source>
        <dbReference type="ARBA" id="ARBA00004533"/>
    </source>
</evidence>
<dbReference type="GO" id="GO:0000160">
    <property type="term" value="P:phosphorelay signal transduction system"/>
    <property type="evidence" value="ECO:0007669"/>
    <property type="project" value="InterPro"/>
</dbReference>
<dbReference type="SMART" id="SM00267">
    <property type="entry name" value="GGDEF"/>
    <property type="match status" value="1"/>
</dbReference>
<comment type="caution">
    <text evidence="8">The sequence shown here is derived from an EMBL/GenBank/DDBJ whole genome shotgun (WGS) entry which is preliminary data.</text>
</comment>
<evidence type="ECO:0000259" key="6">
    <source>
        <dbReference type="PROSITE" id="PS50110"/>
    </source>
</evidence>
<dbReference type="SMART" id="SM00448">
    <property type="entry name" value="REC"/>
    <property type="match status" value="2"/>
</dbReference>
<evidence type="ECO:0000313" key="8">
    <source>
        <dbReference type="EMBL" id="OCR26542.1"/>
    </source>
</evidence>
<dbReference type="FunFam" id="3.40.50.2300:FF:000346">
    <property type="entry name" value="Diguanylate cyclase response regulator"/>
    <property type="match status" value="1"/>
</dbReference>
<dbReference type="InterPro" id="IPR050469">
    <property type="entry name" value="Diguanylate_Cyclase"/>
</dbReference>
<dbReference type="PATRIC" id="fig|317.243.peg.3174"/>
<dbReference type="InterPro" id="IPR043128">
    <property type="entry name" value="Rev_trsase/Diguanyl_cyclase"/>
</dbReference>
<name>A0A1C7Z8Z6_PSESX</name>
<dbReference type="Gene3D" id="3.30.70.270">
    <property type="match status" value="1"/>
</dbReference>
<dbReference type="Gene3D" id="3.40.50.2300">
    <property type="match status" value="2"/>
</dbReference>
<dbReference type="SUPFAM" id="SSF52172">
    <property type="entry name" value="CheY-like"/>
    <property type="match status" value="2"/>
</dbReference>
<feature type="domain" description="Response regulatory" evidence="6">
    <location>
        <begin position="250"/>
        <end position="366"/>
    </location>
</feature>
<gene>
    <name evidence="8" type="ORF">AFK24_03155</name>
</gene>
<evidence type="ECO:0000256" key="4">
    <source>
        <dbReference type="ARBA" id="ARBA00034247"/>
    </source>
</evidence>
<dbReference type="GO" id="GO:1902201">
    <property type="term" value="P:negative regulation of bacterial-type flagellum-dependent cell motility"/>
    <property type="evidence" value="ECO:0007669"/>
    <property type="project" value="TreeGrafter"/>
</dbReference>
<dbReference type="CDD" id="cd00156">
    <property type="entry name" value="REC"/>
    <property type="match status" value="1"/>
</dbReference>
<evidence type="ECO:0000256" key="5">
    <source>
        <dbReference type="PROSITE-ProRule" id="PRU00169"/>
    </source>
</evidence>
<dbReference type="Pfam" id="PF00990">
    <property type="entry name" value="GGDEF"/>
    <property type="match status" value="1"/>
</dbReference>
<evidence type="ECO:0000313" key="9">
    <source>
        <dbReference type="Proteomes" id="UP000093104"/>
    </source>
</evidence>
<feature type="domain" description="Response regulatory" evidence="6">
    <location>
        <begin position="124"/>
        <end position="241"/>
    </location>
</feature>
<evidence type="ECO:0000256" key="3">
    <source>
        <dbReference type="ARBA" id="ARBA00012528"/>
    </source>
</evidence>
<protein>
    <recommendedName>
        <fullName evidence="3">diguanylate cyclase</fullName>
        <ecNumber evidence="3">2.7.7.65</ecNumber>
    </recommendedName>
</protein>
<comment type="cofactor">
    <cofactor evidence="1">
        <name>Mg(2+)</name>
        <dbReference type="ChEBI" id="CHEBI:18420"/>
    </cofactor>
</comment>
<dbReference type="NCBIfam" id="TIGR00254">
    <property type="entry name" value="GGDEF"/>
    <property type="match status" value="1"/>
</dbReference>
<dbReference type="GO" id="GO:0043709">
    <property type="term" value="P:cell adhesion involved in single-species biofilm formation"/>
    <property type="evidence" value="ECO:0007669"/>
    <property type="project" value="TreeGrafter"/>
</dbReference>
<dbReference type="PANTHER" id="PTHR45138">
    <property type="entry name" value="REGULATORY COMPONENTS OF SENSORY TRANSDUCTION SYSTEM"/>
    <property type="match status" value="1"/>
</dbReference>
<dbReference type="EC" id="2.7.7.65" evidence="3"/>
<feature type="modified residue" description="4-aspartylphosphate" evidence="5">
    <location>
        <position position="299"/>
    </location>
</feature>
<dbReference type="InterPro" id="IPR029787">
    <property type="entry name" value="Nucleotide_cyclase"/>
</dbReference>
<accession>A0A1C7Z8Z6</accession>
<dbReference type="EMBL" id="LGSI01000012">
    <property type="protein sequence ID" value="OCR26542.1"/>
    <property type="molecule type" value="Genomic_DNA"/>
</dbReference>
<dbReference type="InterPro" id="IPR000160">
    <property type="entry name" value="GGDEF_dom"/>
</dbReference>
<dbReference type="GO" id="GO:0005886">
    <property type="term" value="C:plasma membrane"/>
    <property type="evidence" value="ECO:0007669"/>
    <property type="project" value="UniProtKB-SubCell"/>
</dbReference>
<evidence type="ECO:0000259" key="7">
    <source>
        <dbReference type="PROSITE" id="PS50887"/>
    </source>
</evidence>
<proteinExistence type="predicted"/>
<feature type="domain" description="GGDEF" evidence="7">
    <location>
        <begin position="406"/>
        <end position="538"/>
    </location>
</feature>
<dbReference type="InterPro" id="IPR011006">
    <property type="entry name" value="CheY-like_superfamily"/>
</dbReference>
<reference evidence="8 9" key="1">
    <citation type="submission" date="2015-07" db="EMBL/GenBank/DDBJ databases">
        <title>Draft genome sequence of a diazotrophic, plant growth-promoting rhizobacterium of the Pseudomonas syringae complex.</title>
        <authorList>
            <person name="Patten C.L."/>
            <person name="Jeong H."/>
        </authorList>
    </citation>
    <scope>NUCLEOTIDE SEQUENCE [LARGE SCALE GENOMIC DNA]</scope>
    <source>
        <strain evidence="8 9">GR12-2</strain>
    </source>
</reference>
<dbReference type="RefSeq" id="WP_065831850.1">
    <property type="nucleotide sequence ID" value="NZ_LGSI01000012.1"/>
</dbReference>
<dbReference type="Pfam" id="PF00072">
    <property type="entry name" value="Response_reg"/>
    <property type="match status" value="1"/>
</dbReference>
<dbReference type="SUPFAM" id="SSF55073">
    <property type="entry name" value="Nucleotide cyclase"/>
    <property type="match status" value="1"/>
</dbReference>
<dbReference type="FunFam" id="3.30.70.270:FF:000001">
    <property type="entry name" value="Diguanylate cyclase domain protein"/>
    <property type="match status" value="1"/>
</dbReference>